<dbReference type="SMART" id="SM00900">
    <property type="entry name" value="FMN_bind"/>
    <property type="match status" value="1"/>
</dbReference>
<dbReference type="RefSeq" id="WP_085053766.1">
    <property type="nucleotide sequence ID" value="NZ_LNQR01000125.1"/>
</dbReference>
<evidence type="ECO:0000256" key="2">
    <source>
        <dbReference type="ARBA" id="ARBA00022475"/>
    </source>
</evidence>
<dbReference type="PANTHER" id="PTHR30224:SF4">
    <property type="entry name" value="ELECTRON TRANSPORT PROTEIN YCCM-RELATED"/>
    <property type="match status" value="1"/>
</dbReference>
<evidence type="ECO:0000256" key="1">
    <source>
        <dbReference type="ARBA" id="ARBA00004236"/>
    </source>
</evidence>
<dbReference type="Proteomes" id="UP000060487">
    <property type="component" value="Unassembled WGS sequence"/>
</dbReference>
<sequence length="357" mass="39769">MKNFVVLFVIFVFSTVAFAGKPKFLEHRYEYKLEDVLKADKYEKKDRYWEAYTGGKLVGYVLLSKDWTPQHVGYAAKHMETLVGFDTKGAITGVKIIFHAEPIVLIGLKEENYDNFIKQYMGKSILQSMSVGNEIKMDAITGATVTAVVQNAIIAESAKKVAGMAGLIKYAEQKGHKLSKKFDALGWKELMDSGGVKNILVTQEEIGQPGGKDPYIDLYYGLVAPPSIGKNVLGERTYTEVMESLKPGESAVFIFSNGPGSFKGSGFARGGVFERFNIEQDDRSYVFTDKDYKILTEVAAKGAPPLKEGGIFIIRAKDFDQSKSFKLKLIIGYRAGNEKKFKPAVSDYKLPDKFMEQ</sequence>
<evidence type="ECO:0000313" key="5">
    <source>
        <dbReference type="EMBL" id="KWT76421.1"/>
    </source>
</evidence>
<gene>
    <name evidence="5" type="ORF">ASN18_3160</name>
</gene>
<comment type="subcellular location">
    <subcellularLocation>
        <location evidence="1">Cell membrane</location>
    </subcellularLocation>
</comment>
<dbReference type="EMBL" id="LNQR01000125">
    <property type="protein sequence ID" value="KWT76421.1"/>
    <property type="molecule type" value="Genomic_DNA"/>
</dbReference>
<comment type="caution">
    <text evidence="5">The sequence shown here is derived from an EMBL/GenBank/DDBJ whole genome shotgun (WGS) entry which is preliminary data.</text>
</comment>
<organism evidence="5 6">
    <name type="scientific">Candidatus Magnetominusculus xianensis</name>
    <dbReference type="NCBI Taxonomy" id="1748249"/>
    <lineage>
        <taxon>Bacteria</taxon>
        <taxon>Pseudomonadati</taxon>
        <taxon>Nitrospirota</taxon>
        <taxon>Nitrospiria</taxon>
        <taxon>Nitrospirales</taxon>
        <taxon>Nitrospiraceae</taxon>
        <taxon>Candidatus Magnetominusculus</taxon>
    </lineage>
</organism>
<reference evidence="5 6" key="1">
    <citation type="submission" date="2015-11" db="EMBL/GenBank/DDBJ databases">
        <authorList>
            <person name="Lin W."/>
        </authorList>
    </citation>
    <scope>NUCLEOTIDE SEQUENCE [LARGE SCALE GENOMIC DNA]</scope>
    <source>
        <strain evidence="5 6">HCH-1</strain>
    </source>
</reference>
<accession>A0ABR5SD74</accession>
<dbReference type="PANTHER" id="PTHR30224">
    <property type="entry name" value="ELECTRON TRANSPORT PROTEIN"/>
    <property type="match status" value="1"/>
</dbReference>
<proteinExistence type="predicted"/>
<evidence type="ECO:0000256" key="3">
    <source>
        <dbReference type="ARBA" id="ARBA00023136"/>
    </source>
</evidence>
<evidence type="ECO:0000259" key="4">
    <source>
        <dbReference type="SMART" id="SM00900"/>
    </source>
</evidence>
<evidence type="ECO:0000313" key="6">
    <source>
        <dbReference type="Proteomes" id="UP000060487"/>
    </source>
</evidence>
<dbReference type="InterPro" id="IPR052378">
    <property type="entry name" value="NosR_regulator"/>
</dbReference>
<dbReference type="Pfam" id="PF04205">
    <property type="entry name" value="FMN_bind"/>
    <property type="match status" value="1"/>
</dbReference>
<feature type="domain" description="FMN-binding" evidence="4">
    <location>
        <begin position="73"/>
        <end position="161"/>
    </location>
</feature>
<keyword evidence="6" id="KW-1185">Reference proteome</keyword>
<name>A0ABR5SD74_9BACT</name>
<protein>
    <submittedName>
        <fullName evidence="5">FMN-binding protein</fullName>
    </submittedName>
</protein>
<dbReference type="InterPro" id="IPR007329">
    <property type="entry name" value="FMN-bd"/>
</dbReference>
<keyword evidence="3" id="KW-0472">Membrane</keyword>
<keyword evidence="2" id="KW-1003">Cell membrane</keyword>